<dbReference type="Gene3D" id="1.10.530.10">
    <property type="match status" value="1"/>
</dbReference>
<dbReference type="EMBL" id="CP008956">
    <property type="protein sequence ID" value="QJQ01209.1"/>
    <property type="molecule type" value="Genomic_DNA"/>
</dbReference>
<feature type="domain" description="Transglycosylase SLT" evidence="1">
    <location>
        <begin position="40"/>
        <end position="136"/>
    </location>
</feature>
<dbReference type="Pfam" id="PF01464">
    <property type="entry name" value="SLT"/>
    <property type="match status" value="1"/>
</dbReference>
<dbReference type="InterPro" id="IPR008258">
    <property type="entry name" value="Transglycosylase_SLT_dom_1"/>
</dbReference>
<organism evidence="2 3">
    <name type="scientific">Herbaspirillum rubrisubalbicans Os34</name>
    <dbReference type="NCBI Taxonomy" id="1235827"/>
    <lineage>
        <taxon>Bacteria</taxon>
        <taxon>Pseudomonadati</taxon>
        <taxon>Pseudomonadota</taxon>
        <taxon>Betaproteobacteria</taxon>
        <taxon>Burkholderiales</taxon>
        <taxon>Oxalobacteraceae</taxon>
        <taxon>Herbaspirillum</taxon>
    </lineage>
</organism>
<dbReference type="SUPFAM" id="SSF53955">
    <property type="entry name" value="Lysozyme-like"/>
    <property type="match status" value="1"/>
</dbReference>
<evidence type="ECO:0000259" key="1">
    <source>
        <dbReference type="Pfam" id="PF01464"/>
    </source>
</evidence>
<accession>A0A6M3ZRI4</accession>
<gene>
    <name evidence="2" type="ORF">C798_13475</name>
</gene>
<proteinExistence type="predicted"/>
<protein>
    <submittedName>
        <fullName evidence="2">Invasion protein</fullName>
    </submittedName>
</protein>
<name>A0A6M3ZRI4_9BURK</name>
<dbReference type="InterPro" id="IPR023346">
    <property type="entry name" value="Lysozyme-like_dom_sf"/>
</dbReference>
<sequence>MVLTHRDHRAAACFPVIRRLGRDLLAGILLASICGLAHACWEQVANWYGVNVHLLYAIAKTESNLNPLARNQNKNGSYDIGLMQINSAWLPTLKKYGIDESRLRDPCVNLQVGAWILSQNMQKMGPTWEAVGAYNARNPKLRIEYARRVYRNIPTEALVQAGR</sequence>
<evidence type="ECO:0000313" key="3">
    <source>
        <dbReference type="Proteomes" id="UP000501648"/>
    </source>
</evidence>
<reference evidence="2 3" key="1">
    <citation type="journal article" date="2012" name="J. Bacteriol.">
        <title>Genome sequence of the pathogenic Herbaspirillum seropedicae strain Os34, isolated from rice roots.</title>
        <authorList>
            <person name="Ye W."/>
            <person name="Ye S."/>
            <person name="Liu J."/>
            <person name="Chang S."/>
            <person name="Chen M."/>
            <person name="Zhu B."/>
            <person name="Guo L."/>
            <person name="An Q."/>
        </authorList>
    </citation>
    <scope>NUCLEOTIDE SEQUENCE [LARGE SCALE GENOMIC DNA]</scope>
    <source>
        <strain evidence="2 3">Os34</strain>
    </source>
</reference>
<dbReference type="AlphaFoldDB" id="A0A6M3ZRI4"/>
<evidence type="ECO:0000313" key="2">
    <source>
        <dbReference type="EMBL" id="QJQ01209.1"/>
    </source>
</evidence>
<dbReference type="CDD" id="cd13400">
    <property type="entry name" value="LT_IagB-like"/>
    <property type="match status" value="1"/>
</dbReference>
<dbReference type="Proteomes" id="UP000501648">
    <property type="component" value="Chromosome"/>
</dbReference>